<organism evidence="1 2">
    <name type="scientific">Myceligenerans xiligouense</name>
    <dbReference type="NCBI Taxonomy" id="253184"/>
    <lineage>
        <taxon>Bacteria</taxon>
        <taxon>Bacillati</taxon>
        <taxon>Actinomycetota</taxon>
        <taxon>Actinomycetes</taxon>
        <taxon>Micrococcales</taxon>
        <taxon>Promicromonosporaceae</taxon>
        <taxon>Myceligenerans</taxon>
    </lineage>
</organism>
<dbReference type="Pfam" id="PF13692">
    <property type="entry name" value="Glyco_trans_1_4"/>
    <property type="match status" value="1"/>
</dbReference>
<gene>
    <name evidence="1" type="ORF">EDD34_0698</name>
</gene>
<dbReference type="AlphaFoldDB" id="A0A3N4YNS4"/>
<keyword evidence="1" id="KW-0808">Transferase</keyword>
<dbReference type="SUPFAM" id="SSF53756">
    <property type="entry name" value="UDP-Glycosyltransferase/glycogen phosphorylase"/>
    <property type="match status" value="1"/>
</dbReference>
<evidence type="ECO:0000313" key="1">
    <source>
        <dbReference type="EMBL" id="RPF20120.1"/>
    </source>
</evidence>
<name>A0A3N4YNS4_9MICO</name>
<dbReference type="Proteomes" id="UP000280501">
    <property type="component" value="Unassembled WGS sequence"/>
</dbReference>
<keyword evidence="2" id="KW-1185">Reference proteome</keyword>
<comment type="caution">
    <text evidence="1">The sequence shown here is derived from an EMBL/GenBank/DDBJ whole genome shotgun (WGS) entry which is preliminary data.</text>
</comment>
<dbReference type="RefSeq" id="WP_123813328.1">
    <property type="nucleotide sequence ID" value="NZ_RKQZ01000001.1"/>
</dbReference>
<protein>
    <submittedName>
        <fullName evidence="1">Glycosyltransferase involved in cell wall biosynthesis</fullName>
    </submittedName>
</protein>
<dbReference type="Gene3D" id="3.40.50.2000">
    <property type="entry name" value="Glycogen Phosphorylase B"/>
    <property type="match status" value="1"/>
</dbReference>
<evidence type="ECO:0000313" key="2">
    <source>
        <dbReference type="Proteomes" id="UP000280501"/>
    </source>
</evidence>
<sequence length="373" mass="40667">MTTRRPQLLVFPRWSDNPYLSMLYLAAEADGWRMRGTTSLQGFEQWAADRLDPGDVAHVHWTNPVLAGCESDGEAREHLKRFRAALETLRERGIHLLWTVHNELAHDARFPELEKEIAEALAENATAIIQLHGHTAPAVEHAYRLPADKLVTVRHSSYAGVYPDTWTREQARAELGVPADAFAVGFTGRIRPYKGVDILCAAVERAAARVPNITLLLAGYANPSDAAAVEEVLPTSVPVVKRLSFVPDEELGLWLRASDIMALPYQRILNSGSALLACSFGTPVIIPGPSTLATVYEGEEWVRTYASDGDQAGHLAEALVAAHTGLGPASTSAARYAQAYTPWSMSRDFLAVIDSLPTTTAPLIPSATTTERL</sequence>
<dbReference type="EMBL" id="RKQZ01000001">
    <property type="protein sequence ID" value="RPF20120.1"/>
    <property type="molecule type" value="Genomic_DNA"/>
</dbReference>
<dbReference type="GO" id="GO:0016740">
    <property type="term" value="F:transferase activity"/>
    <property type="evidence" value="ECO:0007669"/>
    <property type="project" value="UniProtKB-KW"/>
</dbReference>
<dbReference type="PANTHER" id="PTHR12526">
    <property type="entry name" value="GLYCOSYLTRANSFERASE"/>
    <property type="match status" value="1"/>
</dbReference>
<accession>A0A3N4YNS4</accession>
<reference evidence="1 2" key="1">
    <citation type="submission" date="2018-11" db="EMBL/GenBank/DDBJ databases">
        <title>Sequencing the genomes of 1000 actinobacteria strains.</title>
        <authorList>
            <person name="Klenk H.-P."/>
        </authorList>
    </citation>
    <scope>NUCLEOTIDE SEQUENCE [LARGE SCALE GENOMIC DNA]</scope>
    <source>
        <strain evidence="1 2">DSM 15700</strain>
    </source>
</reference>
<dbReference type="OrthoDB" id="9771846at2"/>
<proteinExistence type="predicted"/>